<evidence type="ECO:0000313" key="2">
    <source>
        <dbReference type="EMBL" id="NDY90977.1"/>
    </source>
</evidence>
<sequence>MSTPMPSRPRRRLLALAAAPALGATWLAAGPAHAADAPEPVPLDERFDPAAQAAGLLAVSATPALKGQRRVAVPMFTVEFVTADQITAQTSGFASAGRASSSLYYTLHGLDPALCQALAEQLHTAFLGQLKAAGLEVVDTAQVLASPTWAKVSGSGKPLPVVAERSLTVGPAGMRLYGAAQAAQGARGGGLMGGLSAFGQIASAIGSMGDRLTLQKELDAALLEVQLRVHFVQLQSSTRGFWGRISDTARVDGKVYPALTLEGTQVEVTQPGGAVSRVTLKAPLAMDPGAIAKVAPKPTSAGDVAGAVAVGLLRLATGSQDRSSSEELQAFVDPQRYPEVLAAGLQRAQAAIVQALVAP</sequence>
<feature type="signal peptide" evidence="1">
    <location>
        <begin position="1"/>
        <end position="34"/>
    </location>
</feature>
<keyword evidence="3" id="KW-1185">Reference proteome</keyword>
<organism evidence="2 3">
    <name type="scientific">Ideonella livida</name>
    <dbReference type="NCBI Taxonomy" id="2707176"/>
    <lineage>
        <taxon>Bacteria</taxon>
        <taxon>Pseudomonadati</taxon>
        <taxon>Pseudomonadota</taxon>
        <taxon>Betaproteobacteria</taxon>
        <taxon>Burkholderiales</taxon>
        <taxon>Sphaerotilaceae</taxon>
        <taxon>Ideonella</taxon>
    </lineage>
</organism>
<evidence type="ECO:0000313" key="3">
    <source>
        <dbReference type="Proteomes" id="UP000484255"/>
    </source>
</evidence>
<accession>A0A7C9PFZ9</accession>
<evidence type="ECO:0000256" key="1">
    <source>
        <dbReference type="SAM" id="SignalP"/>
    </source>
</evidence>
<reference evidence="2 3" key="1">
    <citation type="submission" date="2020-02" db="EMBL/GenBank/DDBJ databases">
        <title>Ideonella bacterium strain TBM-1.</title>
        <authorList>
            <person name="Chen W.-M."/>
        </authorList>
    </citation>
    <scope>NUCLEOTIDE SEQUENCE [LARGE SCALE GENOMIC DNA]</scope>
    <source>
        <strain evidence="2 3">TBM-1</strain>
    </source>
</reference>
<feature type="chain" id="PRO_5028807683" evidence="1">
    <location>
        <begin position="35"/>
        <end position="359"/>
    </location>
</feature>
<proteinExistence type="predicted"/>
<dbReference type="InterPro" id="IPR006311">
    <property type="entry name" value="TAT_signal"/>
</dbReference>
<dbReference type="EMBL" id="JAAGOH010000006">
    <property type="protein sequence ID" value="NDY90977.1"/>
    <property type="molecule type" value="Genomic_DNA"/>
</dbReference>
<name>A0A7C9PFZ9_9BURK</name>
<dbReference type="Proteomes" id="UP000484255">
    <property type="component" value="Unassembled WGS sequence"/>
</dbReference>
<dbReference type="AlphaFoldDB" id="A0A7C9PFZ9"/>
<dbReference type="RefSeq" id="WP_163456831.1">
    <property type="nucleotide sequence ID" value="NZ_JAAGOH010000006.1"/>
</dbReference>
<gene>
    <name evidence="2" type="ORF">G3A44_07185</name>
</gene>
<keyword evidence="1" id="KW-0732">Signal</keyword>
<dbReference type="PROSITE" id="PS51318">
    <property type="entry name" value="TAT"/>
    <property type="match status" value="1"/>
</dbReference>
<comment type="caution">
    <text evidence="2">The sequence shown here is derived from an EMBL/GenBank/DDBJ whole genome shotgun (WGS) entry which is preliminary data.</text>
</comment>
<protein>
    <submittedName>
        <fullName evidence="2">Uncharacterized protein</fullName>
    </submittedName>
</protein>